<accession>A0A1W1BKE8</accession>
<protein>
    <submittedName>
        <fullName evidence="1">Uncharacterized protein</fullName>
    </submittedName>
</protein>
<reference evidence="1" key="1">
    <citation type="submission" date="2016-10" db="EMBL/GenBank/DDBJ databases">
        <authorList>
            <person name="de Groot N.N."/>
        </authorList>
    </citation>
    <scope>NUCLEOTIDE SEQUENCE</scope>
</reference>
<proteinExistence type="predicted"/>
<organism evidence="1">
    <name type="scientific">hydrothermal vent metagenome</name>
    <dbReference type="NCBI Taxonomy" id="652676"/>
    <lineage>
        <taxon>unclassified sequences</taxon>
        <taxon>metagenomes</taxon>
        <taxon>ecological metagenomes</taxon>
    </lineage>
</organism>
<dbReference type="EMBL" id="FPHC01000031">
    <property type="protein sequence ID" value="SFV54002.1"/>
    <property type="molecule type" value="Genomic_DNA"/>
</dbReference>
<sequence length="237" mass="28004">MKLIFKIITTMILFSISTYAFNYNSTWINEDPNNRGITKLVVNSNGTIRAFGACNSRDCEWGTTSYTRTSNGLLSSWKQRGFGHKVILLESLRGDRAKATIKYLYNSRRDITKVVYFKRSIRKPDRFRHFVGDWVNEDRLTRGLTRLHIGKSGHRIVVRAWASCRPRDCDWGRFDAIKTGQKLRVKWRENGIRREMILSGVDRDRSGRFQTLKVKFTTFYNNERGNRSRVYYFYKQR</sequence>
<gene>
    <name evidence="1" type="ORF">MNB_SV-6-94</name>
</gene>
<dbReference type="AlphaFoldDB" id="A0A1W1BKE8"/>
<name>A0A1W1BKE8_9ZZZZ</name>
<evidence type="ECO:0000313" key="1">
    <source>
        <dbReference type="EMBL" id="SFV54002.1"/>
    </source>
</evidence>